<feature type="region of interest" description="Disordered" evidence="1">
    <location>
        <begin position="113"/>
        <end position="132"/>
    </location>
</feature>
<feature type="compositionally biased region" description="Polar residues" evidence="1">
    <location>
        <begin position="365"/>
        <end position="379"/>
    </location>
</feature>
<feature type="compositionally biased region" description="Pro residues" evidence="1">
    <location>
        <begin position="67"/>
        <end position="77"/>
    </location>
</feature>
<feature type="compositionally biased region" description="Polar residues" evidence="1">
    <location>
        <begin position="41"/>
        <end position="54"/>
    </location>
</feature>
<organism evidence="2 3">
    <name type="scientific">Diaporthe helianthi</name>
    <dbReference type="NCBI Taxonomy" id="158607"/>
    <lineage>
        <taxon>Eukaryota</taxon>
        <taxon>Fungi</taxon>
        <taxon>Dikarya</taxon>
        <taxon>Ascomycota</taxon>
        <taxon>Pezizomycotina</taxon>
        <taxon>Sordariomycetes</taxon>
        <taxon>Sordariomycetidae</taxon>
        <taxon>Diaporthales</taxon>
        <taxon>Diaporthaceae</taxon>
        <taxon>Diaporthe</taxon>
    </lineage>
</organism>
<comment type="caution">
    <text evidence="2">The sequence shown here is derived from an EMBL/GenBank/DDBJ whole genome shotgun (WGS) entry which is preliminary data.</text>
</comment>
<sequence length="389" mass="42819">MIKTTETTKTTLTIQKPAYAGQYTGFQPANRSDPARGPQYGDNSQYRPFQSSSSREFRSVTGAGQLAPPPTRPQPPPDGRRPVHINPVMPRYPPPDPRHQNFYGAPATAPFMQQRGRQESASTYQGSSQRGLTLDQMRFDEAYEFTEAEREWLTTEGMYMCNTRESGHTMEENGNSYGMDQNSPQHPSSDLAGLSNDDKARKSPVASHAEAGASASRDQVSQDSPQMPGWNPKWVRFVIQVGKIPNPTPNNEKPWRYSMTQITEFLHAEFGAATYTLTEDDVMGVWQKYAEELKEKARMHQNGPSGTIIPAGGPNGDFQLGNGHKNGALNDSPGGLRPAASLNADDTARNGQYSRYEDYDAHHTGASSSDEGAQASQLAHDQFKETSVA</sequence>
<reference evidence="2" key="1">
    <citation type="submission" date="2017-09" db="EMBL/GenBank/DDBJ databases">
        <title>Polyketide synthases of a Diaporthe helianthi virulent isolate.</title>
        <authorList>
            <person name="Baroncelli R."/>
        </authorList>
    </citation>
    <scope>NUCLEOTIDE SEQUENCE [LARGE SCALE GENOMIC DNA]</scope>
    <source>
        <strain evidence="2">7/96</strain>
    </source>
</reference>
<proteinExistence type="predicted"/>
<accession>A0A2P5HI15</accession>
<feature type="compositionally biased region" description="Polar residues" evidence="1">
    <location>
        <begin position="172"/>
        <end position="188"/>
    </location>
</feature>
<feature type="compositionally biased region" description="Polar residues" evidence="1">
    <location>
        <begin position="216"/>
        <end position="225"/>
    </location>
</feature>
<dbReference type="InParanoid" id="A0A2P5HI15"/>
<feature type="region of interest" description="Disordered" evidence="1">
    <location>
        <begin position="298"/>
        <end position="389"/>
    </location>
</feature>
<feature type="region of interest" description="Disordered" evidence="1">
    <location>
        <begin position="17"/>
        <end position="104"/>
    </location>
</feature>
<protein>
    <submittedName>
        <fullName evidence="2">Uncharacterized protein</fullName>
    </submittedName>
</protein>
<dbReference type="EMBL" id="MAVT02001941">
    <property type="protein sequence ID" value="POS69882.1"/>
    <property type="molecule type" value="Genomic_DNA"/>
</dbReference>
<gene>
    <name evidence="2" type="ORF">DHEL01_v211725</name>
</gene>
<name>A0A2P5HI15_DIAHE</name>
<feature type="region of interest" description="Disordered" evidence="1">
    <location>
        <begin position="166"/>
        <end position="231"/>
    </location>
</feature>
<keyword evidence="3" id="KW-1185">Reference proteome</keyword>
<evidence type="ECO:0000313" key="2">
    <source>
        <dbReference type="EMBL" id="POS69882.1"/>
    </source>
</evidence>
<evidence type="ECO:0000256" key="1">
    <source>
        <dbReference type="SAM" id="MobiDB-lite"/>
    </source>
</evidence>
<feature type="compositionally biased region" description="Polar residues" evidence="1">
    <location>
        <begin position="119"/>
        <end position="131"/>
    </location>
</feature>
<dbReference type="AlphaFoldDB" id="A0A2P5HI15"/>
<evidence type="ECO:0000313" key="3">
    <source>
        <dbReference type="Proteomes" id="UP000094444"/>
    </source>
</evidence>
<dbReference type="Proteomes" id="UP000094444">
    <property type="component" value="Unassembled WGS sequence"/>
</dbReference>